<name>A0ABQ8SGH9_PERAM</name>
<sequence length="186" mass="21753">MAVLCEGGNEPVGSLKAICNHIETRSRLPQESRLRVSRHGLHGALGDGARRGEERGGYDTLFRGREGKVKQLVTEEKDPEKSGYPRYVRLKFVEYDEVRYSPMLALQKEKRGTLFSIRPSENEDIRCQLNIYLVHRIKEQKQNWYEQIQRMEEYRLPKILLNYLYQSKGLTSVGRPKTKWIKDITL</sequence>
<accession>A0ABQ8SGH9</accession>
<comment type="caution">
    <text evidence="1">The sequence shown here is derived from an EMBL/GenBank/DDBJ whole genome shotgun (WGS) entry which is preliminary data.</text>
</comment>
<evidence type="ECO:0000313" key="1">
    <source>
        <dbReference type="EMBL" id="KAJ4433228.1"/>
    </source>
</evidence>
<protein>
    <submittedName>
        <fullName evidence="1">Uncharacterized protein</fullName>
    </submittedName>
</protein>
<keyword evidence="2" id="KW-1185">Reference proteome</keyword>
<organism evidence="1 2">
    <name type="scientific">Periplaneta americana</name>
    <name type="common">American cockroach</name>
    <name type="synonym">Blatta americana</name>
    <dbReference type="NCBI Taxonomy" id="6978"/>
    <lineage>
        <taxon>Eukaryota</taxon>
        <taxon>Metazoa</taxon>
        <taxon>Ecdysozoa</taxon>
        <taxon>Arthropoda</taxon>
        <taxon>Hexapoda</taxon>
        <taxon>Insecta</taxon>
        <taxon>Pterygota</taxon>
        <taxon>Neoptera</taxon>
        <taxon>Polyneoptera</taxon>
        <taxon>Dictyoptera</taxon>
        <taxon>Blattodea</taxon>
        <taxon>Blattoidea</taxon>
        <taxon>Blattidae</taxon>
        <taxon>Blattinae</taxon>
        <taxon>Periplaneta</taxon>
    </lineage>
</organism>
<reference evidence="1 2" key="1">
    <citation type="journal article" date="2022" name="Allergy">
        <title>Genome assembly and annotation of Periplaneta americana reveal a comprehensive cockroach allergen profile.</title>
        <authorList>
            <person name="Wang L."/>
            <person name="Xiong Q."/>
            <person name="Saelim N."/>
            <person name="Wang L."/>
            <person name="Nong W."/>
            <person name="Wan A.T."/>
            <person name="Shi M."/>
            <person name="Liu X."/>
            <person name="Cao Q."/>
            <person name="Hui J.H.L."/>
            <person name="Sookrung N."/>
            <person name="Leung T.F."/>
            <person name="Tungtrongchitr A."/>
            <person name="Tsui S.K.W."/>
        </authorList>
    </citation>
    <scope>NUCLEOTIDE SEQUENCE [LARGE SCALE GENOMIC DNA]</scope>
    <source>
        <strain evidence="1">PWHHKU_190912</strain>
    </source>
</reference>
<dbReference type="Proteomes" id="UP001148838">
    <property type="component" value="Unassembled WGS sequence"/>
</dbReference>
<evidence type="ECO:0000313" key="2">
    <source>
        <dbReference type="Proteomes" id="UP001148838"/>
    </source>
</evidence>
<gene>
    <name evidence="1" type="ORF">ANN_15486</name>
</gene>
<proteinExistence type="predicted"/>
<dbReference type="EMBL" id="JAJSOF020000027">
    <property type="protein sequence ID" value="KAJ4433228.1"/>
    <property type="molecule type" value="Genomic_DNA"/>
</dbReference>